<dbReference type="PANTHER" id="PTHR44542">
    <property type="entry name" value="THIOSULFATE SULFURTRANSFERASE 18"/>
    <property type="match status" value="1"/>
</dbReference>
<gene>
    <name evidence="2" type="ORF">J5N97_025938</name>
</gene>
<dbReference type="PROSITE" id="PS50206">
    <property type="entry name" value="RHODANESE_3"/>
    <property type="match status" value="1"/>
</dbReference>
<dbReference type="EMBL" id="JAGGNH010000008">
    <property type="protein sequence ID" value="KAJ0964800.1"/>
    <property type="molecule type" value="Genomic_DNA"/>
</dbReference>
<dbReference type="CDD" id="cd00158">
    <property type="entry name" value="RHOD"/>
    <property type="match status" value="1"/>
</dbReference>
<proteinExistence type="predicted"/>
<dbReference type="AlphaFoldDB" id="A0A9D5H6A2"/>
<dbReference type="SUPFAM" id="SSF52821">
    <property type="entry name" value="Rhodanese/Cell cycle control phosphatase"/>
    <property type="match status" value="1"/>
</dbReference>
<keyword evidence="3" id="KW-1185">Reference proteome</keyword>
<organism evidence="2 3">
    <name type="scientific">Dioscorea zingiberensis</name>
    <dbReference type="NCBI Taxonomy" id="325984"/>
    <lineage>
        <taxon>Eukaryota</taxon>
        <taxon>Viridiplantae</taxon>
        <taxon>Streptophyta</taxon>
        <taxon>Embryophyta</taxon>
        <taxon>Tracheophyta</taxon>
        <taxon>Spermatophyta</taxon>
        <taxon>Magnoliopsida</taxon>
        <taxon>Liliopsida</taxon>
        <taxon>Dioscoreales</taxon>
        <taxon>Dioscoreaceae</taxon>
        <taxon>Dioscorea</taxon>
    </lineage>
</organism>
<dbReference type="InterPro" id="IPR044684">
    <property type="entry name" value="STR17/STR18/HARC1-like"/>
</dbReference>
<dbReference type="Proteomes" id="UP001085076">
    <property type="component" value="Miscellaneous, Linkage group lg08"/>
</dbReference>
<name>A0A9D5H6A2_9LILI</name>
<dbReference type="OrthoDB" id="566238at2759"/>
<reference evidence="2" key="2">
    <citation type="journal article" date="2022" name="Hortic Res">
        <title>The genome of Dioscorea zingiberensis sheds light on the biosynthesis, origin and evolution of the medicinally important diosgenin saponins.</title>
        <authorList>
            <person name="Li Y."/>
            <person name="Tan C."/>
            <person name="Li Z."/>
            <person name="Guo J."/>
            <person name="Li S."/>
            <person name="Chen X."/>
            <person name="Wang C."/>
            <person name="Dai X."/>
            <person name="Yang H."/>
            <person name="Song W."/>
            <person name="Hou L."/>
            <person name="Xu J."/>
            <person name="Tong Z."/>
            <person name="Xu A."/>
            <person name="Yuan X."/>
            <person name="Wang W."/>
            <person name="Yang Q."/>
            <person name="Chen L."/>
            <person name="Sun Z."/>
            <person name="Wang K."/>
            <person name="Pan B."/>
            <person name="Chen J."/>
            <person name="Bao Y."/>
            <person name="Liu F."/>
            <person name="Qi X."/>
            <person name="Gang D.R."/>
            <person name="Wen J."/>
            <person name="Li J."/>
        </authorList>
    </citation>
    <scope>NUCLEOTIDE SEQUENCE</scope>
    <source>
        <strain evidence="2">Dzin_1.0</strain>
    </source>
</reference>
<sequence>MSNLLMNTTATDMSLDSAVAPVTLTVEETRELLSSGHVYLDVRTAEEFGKGHMDNVVCIPYMFFTLEEVFFLSYKVEDYAIYGTRTLRCSTMYFYIRASNNKEQLGISTIENLPRLS</sequence>
<dbReference type="InterPro" id="IPR036873">
    <property type="entry name" value="Rhodanese-like_dom_sf"/>
</dbReference>
<comment type="caution">
    <text evidence="2">The sequence shown here is derived from an EMBL/GenBank/DDBJ whole genome shotgun (WGS) entry which is preliminary data.</text>
</comment>
<dbReference type="Gene3D" id="3.40.250.10">
    <property type="entry name" value="Rhodanese-like domain"/>
    <property type="match status" value="1"/>
</dbReference>
<dbReference type="GO" id="GO:0003824">
    <property type="term" value="F:catalytic activity"/>
    <property type="evidence" value="ECO:0007669"/>
    <property type="project" value="InterPro"/>
</dbReference>
<feature type="domain" description="Rhodanese" evidence="1">
    <location>
        <begin position="33"/>
        <end position="62"/>
    </location>
</feature>
<evidence type="ECO:0000313" key="2">
    <source>
        <dbReference type="EMBL" id="KAJ0964800.1"/>
    </source>
</evidence>
<evidence type="ECO:0000313" key="3">
    <source>
        <dbReference type="Proteomes" id="UP001085076"/>
    </source>
</evidence>
<reference evidence="2" key="1">
    <citation type="submission" date="2021-03" db="EMBL/GenBank/DDBJ databases">
        <authorList>
            <person name="Li Z."/>
            <person name="Yang C."/>
        </authorList>
    </citation>
    <scope>NUCLEOTIDE SEQUENCE</scope>
    <source>
        <strain evidence="2">Dzin_1.0</strain>
        <tissue evidence="2">Leaf</tissue>
    </source>
</reference>
<accession>A0A9D5H6A2</accession>
<dbReference type="InterPro" id="IPR001763">
    <property type="entry name" value="Rhodanese-like_dom"/>
</dbReference>
<protein>
    <recommendedName>
        <fullName evidence="1">Rhodanese domain-containing protein</fullName>
    </recommendedName>
</protein>
<dbReference type="PANTHER" id="PTHR44542:SF14">
    <property type="entry name" value="PROTEIN HIGH ARSENIC CONTENT 1, MITOCHONDRIAL-RELATED"/>
    <property type="match status" value="1"/>
</dbReference>
<evidence type="ECO:0000259" key="1">
    <source>
        <dbReference type="PROSITE" id="PS50206"/>
    </source>
</evidence>